<evidence type="ECO:0000256" key="8">
    <source>
        <dbReference type="ARBA" id="ARBA00023136"/>
    </source>
</evidence>
<evidence type="ECO:0000313" key="13">
    <source>
        <dbReference type="Proteomes" id="UP000261540"/>
    </source>
</evidence>
<dbReference type="InterPro" id="IPR037524">
    <property type="entry name" value="PA14/GLEYA"/>
</dbReference>
<keyword evidence="3 9" id="KW-0808">Transferase</keyword>
<dbReference type="GO" id="GO:0033842">
    <property type="term" value="F:N-acetyl-beta-glucosaminyl-derivative 4-beta-N-acetylgalactosaminyltransferase activity"/>
    <property type="evidence" value="ECO:0007669"/>
    <property type="project" value="UniProtKB-EC"/>
</dbReference>
<keyword evidence="7 9" id="KW-0333">Golgi apparatus</keyword>
<dbReference type="Ensembl" id="ENSPKIT00000014520.1">
    <property type="protein sequence ID" value="ENSPKIP00000033628.1"/>
    <property type="gene ID" value="ENSPKIG00000013252.1"/>
</dbReference>
<dbReference type="SUPFAM" id="SSF53448">
    <property type="entry name" value="Nucleotide-diphospho-sugar transferases"/>
    <property type="match status" value="1"/>
</dbReference>
<comment type="similarity">
    <text evidence="2 9">Belongs to the chondroitin N-acetylgalactosaminyltransferase family.</text>
</comment>
<dbReference type="STRING" id="1676925.ENSPKIP00000033628"/>
<dbReference type="Pfam" id="PF05679">
    <property type="entry name" value="CHGN"/>
    <property type="match status" value="1"/>
</dbReference>
<dbReference type="InterPro" id="IPR051227">
    <property type="entry name" value="CS_glycosyltransferase"/>
</dbReference>
<dbReference type="InterPro" id="IPR011658">
    <property type="entry name" value="PA14_dom"/>
</dbReference>
<keyword evidence="8" id="KW-0472">Membrane</keyword>
<proteinExistence type="inferred from homology"/>
<feature type="domain" description="PA14" evidence="11">
    <location>
        <begin position="91"/>
        <end position="252"/>
    </location>
</feature>
<dbReference type="Pfam" id="PF07691">
    <property type="entry name" value="PA14"/>
    <property type="match status" value="1"/>
</dbReference>
<evidence type="ECO:0000256" key="1">
    <source>
        <dbReference type="ARBA" id="ARBA00004447"/>
    </source>
</evidence>
<evidence type="ECO:0000256" key="9">
    <source>
        <dbReference type="RuleBase" id="RU364016"/>
    </source>
</evidence>
<protein>
    <recommendedName>
        <fullName evidence="9">Beta-1,4-N-acetylgalactosaminyltransferase</fullName>
        <ecNumber evidence="9">2.4.1.244</ecNumber>
    </recommendedName>
</protein>
<dbReference type="PANTHER" id="PTHR12369:SF15">
    <property type="entry name" value="BETA-1,4-N-ACETYLGALACTOSAMINYLTRANSFERASE 3"/>
    <property type="match status" value="1"/>
</dbReference>
<evidence type="ECO:0000256" key="10">
    <source>
        <dbReference type="SAM" id="MobiDB-lite"/>
    </source>
</evidence>
<keyword evidence="6" id="KW-1133">Transmembrane helix</keyword>
<comment type="subcellular location">
    <subcellularLocation>
        <location evidence="1 9">Golgi apparatus</location>
        <location evidence="1 9">Golgi stack membrane</location>
        <topology evidence="1 9">Single-pass type II membrane protein</topology>
    </subcellularLocation>
</comment>
<keyword evidence="4" id="KW-0812">Transmembrane</keyword>
<dbReference type="CDD" id="cd00761">
    <property type="entry name" value="Glyco_tranf_GTA_type"/>
    <property type="match status" value="1"/>
</dbReference>
<dbReference type="OrthoDB" id="5971499at2759"/>
<reference evidence="12" key="1">
    <citation type="submission" date="2025-08" db="UniProtKB">
        <authorList>
            <consortium name="Ensembl"/>
        </authorList>
    </citation>
    <scope>IDENTIFICATION</scope>
</reference>
<organism evidence="12 13">
    <name type="scientific">Paramormyrops kingsleyae</name>
    <dbReference type="NCBI Taxonomy" id="1676925"/>
    <lineage>
        <taxon>Eukaryota</taxon>
        <taxon>Metazoa</taxon>
        <taxon>Chordata</taxon>
        <taxon>Craniata</taxon>
        <taxon>Vertebrata</taxon>
        <taxon>Euteleostomi</taxon>
        <taxon>Actinopterygii</taxon>
        <taxon>Neopterygii</taxon>
        <taxon>Teleostei</taxon>
        <taxon>Osteoglossocephala</taxon>
        <taxon>Osteoglossomorpha</taxon>
        <taxon>Osteoglossiformes</taxon>
        <taxon>Mormyridae</taxon>
        <taxon>Paramormyrops</taxon>
    </lineage>
</organism>
<name>A0A3B3STK0_9TELE</name>
<evidence type="ECO:0000256" key="5">
    <source>
        <dbReference type="ARBA" id="ARBA00022968"/>
    </source>
</evidence>
<keyword evidence="13" id="KW-1185">Reference proteome</keyword>
<keyword evidence="5 9" id="KW-0735">Signal-anchor</keyword>
<accession>A0A3B3STK0</accession>
<feature type="region of interest" description="Disordered" evidence="10">
    <location>
        <begin position="405"/>
        <end position="424"/>
    </location>
</feature>
<dbReference type="SMART" id="SM00758">
    <property type="entry name" value="PA14"/>
    <property type="match status" value="1"/>
</dbReference>
<reference evidence="12" key="2">
    <citation type="submission" date="2025-09" db="UniProtKB">
        <authorList>
            <consortium name="Ensembl"/>
        </authorList>
    </citation>
    <scope>IDENTIFICATION</scope>
</reference>
<dbReference type="Proteomes" id="UP000261540">
    <property type="component" value="Unplaced"/>
</dbReference>
<dbReference type="GeneTree" id="ENSGT01050000244857"/>
<sequence>MLFFFPIKKLRRNARCFLFAALLAFAGLAGYLRLAAVSTWDRPFPALHLVRWTGGGPPPRRHGEVSAVPNDYPGTLMDSSHMHVTPPWKPEYKGQANMHVFEDWCGSSTDQLRRNPLYPLYPHSRATVQKLAVAPGWTNYGLRIFGYLHPYVDGEYLFTVASDDNSEFWLSLDHTPIRSQRVALVGKAGSEWAAPGEFDKYASQVSRPIRLRAKERYFFEVLHKQNDKGTDHVEVAWRLRQAGWRFTVIDSKYISLYTNESALKMNEVGHIPLSPASHPRSPLPVPHPGHLGIDMLRDDPRDSLYQVPLVDEELLQGVLPTCSYKPSYLIRGFALLRYQGLQFIHMTYVYPNDYTRLTHMESDNKCFYENTDRSGFSKYMKIDDPELNAFQGGPRWRKRQVVGLGVSEQTKSRREPSEMDLEDSPVTVIKETPTRPVSRLSDRSSSNSIYRWKRRLTQPPWPSPLGWMPTTGTVWVPQLGHKVLNERWIDGPPQQKDSEKLSIPVYSLVHPHLGPGVALENPNSIPNQTYNSSVSKAVFPTGAGIPVTSRFPQGAQQIPRLYGRRIIEDGQRVMMGRDGELGDDDMHQDTYTSYGIDRKVNWRRTFDVKQLDFRALPSDRINLGCNVTGNLLLPSEDALHVVGAFMEKVNQKNQGRFSLLRVLNVEKRLDGAQGSRYLLELEVRDRGGATLRLSRYVYLMQVRSTSQADGGARSRPGRLEPVLCHPLGLSWNPVATVHFVIPVKNQARWVQRFIEDMEEVYRATQDKNFNVIISDFNSTDMDVELALKGSALPRYQYTKLTGNFERSAGLQAGINMIDDEHSIVFLCDLHIHFPQSIIDSIRKHCVEGKMAFAPVVMRLDCGATPAEPRGFWEVNGFGLLGIYKSDLDAAGGMNTQEFRDRWGGEDWELLDRILQAGLEVERIYLRHFLHYYHSKRGMWNRKIL</sequence>
<comment type="catalytic activity">
    <reaction evidence="9">
        <text>an N-acetyl-beta-D-glucosaminyl derivative + UDP-N-acetyl-alpha-D-galactosamine = an N-acetyl-beta-D-galactosaminyl-(1-&gt;4)-N-acetyl-beta-D-glucosaminyl derivative + UDP + H(+)</text>
        <dbReference type="Rhea" id="RHEA:20493"/>
        <dbReference type="ChEBI" id="CHEBI:15378"/>
        <dbReference type="ChEBI" id="CHEBI:58223"/>
        <dbReference type="ChEBI" id="CHEBI:61631"/>
        <dbReference type="ChEBI" id="CHEBI:67138"/>
        <dbReference type="ChEBI" id="CHEBI:138027"/>
        <dbReference type="EC" id="2.4.1.244"/>
    </reaction>
</comment>
<evidence type="ECO:0000259" key="11">
    <source>
        <dbReference type="PROSITE" id="PS51820"/>
    </source>
</evidence>
<evidence type="ECO:0000256" key="3">
    <source>
        <dbReference type="ARBA" id="ARBA00022679"/>
    </source>
</evidence>
<dbReference type="SUPFAM" id="SSF56988">
    <property type="entry name" value="Anthrax protective antigen"/>
    <property type="match status" value="1"/>
</dbReference>
<comment type="function">
    <text evidence="9">Transfers N-acetylgalactosamine (GalNAc) from UDP-GalNAc to N-acetylglucosamine-beta-benzyl with a beta-1,4-linkage to form N,N'-diacetyllactosediamine, GalNAc-beta-1,4-GlcNAc structures in N-linked glycans and probably O-linked glycans.</text>
</comment>
<evidence type="ECO:0000256" key="2">
    <source>
        <dbReference type="ARBA" id="ARBA00009239"/>
    </source>
</evidence>
<dbReference type="EC" id="2.4.1.244" evidence="9"/>
<dbReference type="Gene3D" id="3.90.550.10">
    <property type="entry name" value="Spore Coat Polysaccharide Biosynthesis Protein SpsA, Chain A"/>
    <property type="match status" value="1"/>
</dbReference>
<dbReference type="InterPro" id="IPR029044">
    <property type="entry name" value="Nucleotide-diphossugar_trans"/>
</dbReference>
<dbReference type="InterPro" id="IPR008428">
    <property type="entry name" value="Chond_GalNAc"/>
</dbReference>
<evidence type="ECO:0000313" key="12">
    <source>
        <dbReference type="Ensembl" id="ENSPKIP00000033628.1"/>
    </source>
</evidence>
<dbReference type="AlphaFoldDB" id="A0A3B3STK0"/>
<evidence type="ECO:0000256" key="6">
    <source>
        <dbReference type="ARBA" id="ARBA00022989"/>
    </source>
</evidence>
<evidence type="ECO:0000256" key="7">
    <source>
        <dbReference type="ARBA" id="ARBA00023034"/>
    </source>
</evidence>
<evidence type="ECO:0000256" key="4">
    <source>
        <dbReference type="ARBA" id="ARBA00022692"/>
    </source>
</evidence>
<dbReference type="GO" id="GO:0032580">
    <property type="term" value="C:Golgi cisterna membrane"/>
    <property type="evidence" value="ECO:0007669"/>
    <property type="project" value="UniProtKB-SubCell"/>
</dbReference>
<dbReference type="PROSITE" id="PS51820">
    <property type="entry name" value="PA14"/>
    <property type="match status" value="1"/>
</dbReference>
<dbReference type="PANTHER" id="PTHR12369">
    <property type="entry name" value="CHONDROITIN SYNTHASE"/>
    <property type="match status" value="1"/>
</dbReference>